<keyword evidence="3" id="KW-1185">Reference proteome</keyword>
<protein>
    <submittedName>
        <fullName evidence="2">Uncharacterized protein</fullName>
    </submittedName>
</protein>
<evidence type="ECO:0000256" key="1">
    <source>
        <dbReference type="SAM" id="Phobius"/>
    </source>
</evidence>
<dbReference type="GeneID" id="14653129"/>
<keyword evidence="1" id="KW-1133">Transmembrane helix</keyword>
<keyword evidence="1" id="KW-0472">Membrane</keyword>
<dbReference type="Proteomes" id="UP000011867">
    <property type="component" value="Chromosome"/>
</dbReference>
<feature type="transmembrane region" description="Helical" evidence="1">
    <location>
        <begin position="95"/>
        <end position="116"/>
    </location>
</feature>
<dbReference type="AlphaFoldDB" id="M1XKV9"/>
<name>M1XKV9_NATM8</name>
<accession>M1XKV9</accession>
<evidence type="ECO:0000313" key="2">
    <source>
        <dbReference type="EMBL" id="CCQ36598.1"/>
    </source>
</evidence>
<gene>
    <name evidence="2" type="ordered locus">Nmlp_2431</name>
</gene>
<organism evidence="2 3">
    <name type="scientific">Natronomonas moolapensis (strain DSM 18674 / CECT 7526 / JCM 14361 / 8.8.11)</name>
    <dbReference type="NCBI Taxonomy" id="268739"/>
    <lineage>
        <taxon>Archaea</taxon>
        <taxon>Methanobacteriati</taxon>
        <taxon>Methanobacteriota</taxon>
        <taxon>Stenosarchaea group</taxon>
        <taxon>Halobacteria</taxon>
        <taxon>Halobacteriales</taxon>
        <taxon>Natronomonadaceae</taxon>
        <taxon>Natronomonas</taxon>
    </lineage>
</organism>
<dbReference type="eggNOG" id="arCOG09068">
    <property type="taxonomic scope" value="Archaea"/>
</dbReference>
<evidence type="ECO:0000313" key="3">
    <source>
        <dbReference type="Proteomes" id="UP000011867"/>
    </source>
</evidence>
<dbReference type="KEGG" id="nmo:Nmlp_2431"/>
<reference evidence="2 3" key="1">
    <citation type="journal article" date="2013" name="Genome Announc.">
        <title>Genome of the haloarchaeon Natronomonas moolapensis, a neutrophilic member of a previously haloalkaliphilic genus.</title>
        <authorList>
            <person name="Dyall-Smith M.L."/>
            <person name="Pfeiffer F."/>
            <person name="Oberwinkler T."/>
            <person name="Klee K."/>
            <person name="Rampp M."/>
            <person name="Palm P."/>
            <person name="Gross K."/>
            <person name="Schuster S.C."/>
            <person name="Oesterhelt D."/>
        </authorList>
    </citation>
    <scope>NUCLEOTIDE SEQUENCE [LARGE SCALE GENOMIC DNA]</scope>
    <source>
        <strain evidence="3">DSM 18674 / JCM 14361 / 8.8.11</strain>
    </source>
</reference>
<dbReference type="HOGENOM" id="CLU_989069_0_0_2"/>
<proteinExistence type="predicted"/>
<dbReference type="OrthoDB" id="262791at2157"/>
<dbReference type="RefSeq" id="WP_015409395.1">
    <property type="nucleotide sequence ID" value="NC_020388.1"/>
</dbReference>
<keyword evidence="1" id="KW-0812">Transmembrane</keyword>
<sequence>MKWQCAWCGREYDAEDPPCETCGHEAFEPIEAGSASPFESGSLVWVCPNCGREHVKHSPPCSRCGNHSLEKREADEVDLDGETTTPGYLSVGKPYLVGVLAVVAVVGLVLAGVIPLPGVVGPPAPPEVPGDADRSDGLDLAAVETELHGRFDDERTAAGVGERARGGGLDAYAEYATRHRVAERYDPDYDGSVPDFGAFEPRCSASPTFGIAEPDVDVSAYDGEAALAGAIADGLLSNDGVREAVLADRGGEGIDVHVALDGTVFVGYITC</sequence>
<dbReference type="EMBL" id="HF582854">
    <property type="protein sequence ID" value="CCQ36598.1"/>
    <property type="molecule type" value="Genomic_DNA"/>
</dbReference>